<feature type="transmembrane region" description="Helical" evidence="1">
    <location>
        <begin position="15"/>
        <end position="39"/>
    </location>
</feature>
<dbReference type="RefSeq" id="WP_013334279.1">
    <property type="nucleotide sequence ID" value="NC_014533.1"/>
</dbReference>
<dbReference type="EMBL" id="CP002199">
    <property type="protein sequence ID" value="ADN17529.1"/>
    <property type="molecule type" value="Genomic_DNA"/>
</dbReference>
<keyword evidence="1" id="KW-1133">Transmembrane helix</keyword>
<keyword evidence="2" id="KW-0614">Plasmid</keyword>
<geneLocation type="plasmid" evidence="2 3">
    <name>Cy782201</name>
</geneLocation>
<organism evidence="2 3">
    <name type="scientific">Gloeothece verrucosa (strain PCC 7822)</name>
    <name type="common">Cyanothece sp. (strain PCC 7822)</name>
    <dbReference type="NCBI Taxonomy" id="497965"/>
    <lineage>
        <taxon>Bacteria</taxon>
        <taxon>Bacillati</taxon>
        <taxon>Cyanobacteriota</taxon>
        <taxon>Cyanophyceae</taxon>
        <taxon>Oscillatoriophycideae</taxon>
        <taxon>Chroococcales</taxon>
        <taxon>Aphanothecaceae</taxon>
        <taxon>Gloeothece</taxon>
        <taxon>Gloeothece verrucosa</taxon>
    </lineage>
</organism>
<dbReference type="AlphaFoldDB" id="E0UKP9"/>
<proteinExistence type="predicted"/>
<dbReference type="HOGENOM" id="CLU_219352_0_0_3"/>
<protein>
    <submittedName>
        <fullName evidence="2">Uncharacterized protein</fullName>
    </submittedName>
</protein>
<accession>E0UKP9</accession>
<dbReference type="Proteomes" id="UP000008206">
    <property type="component" value="Plasmid Cy782201"/>
</dbReference>
<evidence type="ECO:0000256" key="1">
    <source>
        <dbReference type="SAM" id="Phobius"/>
    </source>
</evidence>
<keyword evidence="3" id="KW-1185">Reference proteome</keyword>
<name>E0UKP9_GLOV7</name>
<gene>
    <name evidence="2" type="ordered locus">Cyan7822_5664</name>
</gene>
<keyword evidence="1" id="KW-0472">Membrane</keyword>
<keyword evidence="1" id="KW-0812">Transmembrane</keyword>
<reference evidence="3" key="1">
    <citation type="journal article" date="2011" name="MBio">
        <title>Novel metabolic attributes of the genus Cyanothece, comprising a group of unicellular nitrogen-fixing Cyanobacteria.</title>
        <authorList>
            <person name="Bandyopadhyay A."/>
            <person name="Elvitigala T."/>
            <person name="Welsh E."/>
            <person name="Stockel J."/>
            <person name="Liberton M."/>
            <person name="Min H."/>
            <person name="Sherman L.A."/>
            <person name="Pakrasi H.B."/>
        </authorList>
    </citation>
    <scope>NUCLEOTIDE SEQUENCE [LARGE SCALE GENOMIC DNA]</scope>
    <source>
        <strain evidence="3">PCC 7822</strain>
        <plasmid evidence="3">Cy782201</plasmid>
    </source>
</reference>
<dbReference type="KEGG" id="cyj:Cyan7822_5664"/>
<evidence type="ECO:0000313" key="2">
    <source>
        <dbReference type="EMBL" id="ADN17529.1"/>
    </source>
</evidence>
<evidence type="ECO:0000313" key="3">
    <source>
        <dbReference type="Proteomes" id="UP000008206"/>
    </source>
</evidence>
<sequence>MNIIQPVIKFVKDVIYVASVIVVATVIANLLLQPLVIVVI</sequence>